<keyword evidence="2" id="KW-0548">Nucleotidyltransferase</keyword>
<dbReference type="GO" id="GO:0009360">
    <property type="term" value="C:DNA polymerase III complex"/>
    <property type="evidence" value="ECO:0007669"/>
    <property type="project" value="InterPro"/>
</dbReference>
<sequence>MIQIVYGTEPYGIDLKRRKLIDSISSPAVNLSSFVGVFNVDILNVCNTYPFLADKRGVVLEIDGLKDLDTAEFKRYMKKPPATTDLLIIAKKVDQRTKLYKTFDEAGLLVPCNKLKTMPELQKVIFSELRRQGATIKEDAYGLFVKKMNYFDNDDVTLLDVVSCLNSCISISNELTVDIIEKCCPSYEEANIFALASLIKENKADALYEQISLISEKDAIGILSLLLKDFRVAYKLKYFSDNEVGTKKTAFSSYDKAALNKAMLVITSTIAGVKNGCYSSDNALRIACSQLLTINKECA</sequence>
<keyword evidence="1" id="KW-0808">Transferase</keyword>
<keyword evidence="3" id="KW-0235">DNA replication</keyword>
<dbReference type="RefSeq" id="WP_071177622.1">
    <property type="nucleotide sequence ID" value="NZ_CP017832.1"/>
</dbReference>
<evidence type="ECO:0000256" key="1">
    <source>
        <dbReference type="ARBA" id="ARBA00022679"/>
    </source>
</evidence>
<evidence type="ECO:0000313" key="6">
    <source>
        <dbReference type="EMBL" id="AOZ97863.1"/>
    </source>
</evidence>
<organism evidence="6 7">
    <name type="scientific">Butyrivibrio hungatei</name>
    <dbReference type="NCBI Taxonomy" id="185008"/>
    <lineage>
        <taxon>Bacteria</taxon>
        <taxon>Bacillati</taxon>
        <taxon>Bacillota</taxon>
        <taxon>Clostridia</taxon>
        <taxon>Lachnospirales</taxon>
        <taxon>Lachnospiraceae</taxon>
        <taxon>Butyrivibrio</taxon>
    </lineage>
</organism>
<evidence type="ECO:0000259" key="5">
    <source>
        <dbReference type="Pfam" id="PF06144"/>
    </source>
</evidence>
<gene>
    <name evidence="6" type="ORF">bhn_II064</name>
</gene>
<dbReference type="KEGG" id="bhu:bhn_II064"/>
<dbReference type="OrthoDB" id="9775929at2"/>
<dbReference type="GO" id="GO:0003887">
    <property type="term" value="F:DNA-directed DNA polymerase activity"/>
    <property type="evidence" value="ECO:0007669"/>
    <property type="project" value="UniProtKB-KW"/>
</dbReference>
<dbReference type="InterPro" id="IPR005790">
    <property type="entry name" value="DNA_polIII_delta"/>
</dbReference>
<keyword evidence="7" id="KW-1185">Reference proteome</keyword>
<dbReference type="AlphaFoldDB" id="A0A1D9P5T0"/>
<keyword evidence="6" id="KW-0614">Plasmid</keyword>
<evidence type="ECO:0000313" key="7">
    <source>
        <dbReference type="Proteomes" id="UP000179284"/>
    </source>
</evidence>
<evidence type="ECO:0000256" key="2">
    <source>
        <dbReference type="ARBA" id="ARBA00022695"/>
    </source>
</evidence>
<geneLocation type="plasmid" evidence="7">
    <name>pnp144</name>
</geneLocation>
<evidence type="ECO:0000256" key="4">
    <source>
        <dbReference type="ARBA" id="ARBA00022932"/>
    </source>
</evidence>
<dbReference type="PANTHER" id="PTHR34388">
    <property type="entry name" value="DNA POLYMERASE III SUBUNIT DELTA"/>
    <property type="match status" value="1"/>
</dbReference>
<dbReference type="GO" id="GO:0006261">
    <property type="term" value="P:DNA-templated DNA replication"/>
    <property type="evidence" value="ECO:0007669"/>
    <property type="project" value="TreeGrafter"/>
</dbReference>
<reference evidence="7" key="1">
    <citation type="submission" date="2016-10" db="EMBL/GenBank/DDBJ databases">
        <title>The complete genome sequence of the rumen bacterium Butyrivibrio hungatei MB2003.</title>
        <authorList>
            <person name="Palevich N."/>
            <person name="Kelly W.J."/>
            <person name="Leahy S.C."/>
            <person name="Altermann E."/>
            <person name="Rakonjac J."/>
            <person name="Attwood G.T."/>
        </authorList>
    </citation>
    <scope>NUCLEOTIDE SEQUENCE [LARGE SCALE GENOMIC DNA]</scope>
    <source>
        <strain evidence="7">MB2003</strain>
        <plasmid evidence="7">Plasmid pnp144</plasmid>
    </source>
</reference>
<protein>
    <submittedName>
        <fullName evidence="6">DNA polymerase III delta subunit</fullName>
    </submittedName>
</protein>
<dbReference type="Proteomes" id="UP000179284">
    <property type="component" value="Plasmid pNP144"/>
</dbReference>
<keyword evidence="4" id="KW-0239">DNA-directed DNA polymerase</keyword>
<dbReference type="GO" id="GO:0003677">
    <property type="term" value="F:DNA binding"/>
    <property type="evidence" value="ECO:0007669"/>
    <property type="project" value="InterPro"/>
</dbReference>
<dbReference type="InterPro" id="IPR010372">
    <property type="entry name" value="DNA_pol3_delta_N"/>
</dbReference>
<dbReference type="EMBL" id="CP017832">
    <property type="protein sequence ID" value="AOZ97863.1"/>
    <property type="molecule type" value="Genomic_DNA"/>
</dbReference>
<name>A0A1D9P5T0_9FIRM</name>
<dbReference type="Pfam" id="PF06144">
    <property type="entry name" value="DNA_pol3_delta"/>
    <property type="match status" value="1"/>
</dbReference>
<dbReference type="InterPro" id="IPR027417">
    <property type="entry name" value="P-loop_NTPase"/>
</dbReference>
<evidence type="ECO:0000256" key="3">
    <source>
        <dbReference type="ARBA" id="ARBA00022705"/>
    </source>
</evidence>
<feature type="domain" description="DNA polymerase III delta N-terminal" evidence="5">
    <location>
        <begin position="5"/>
        <end position="112"/>
    </location>
</feature>
<dbReference type="Gene3D" id="3.40.50.300">
    <property type="entry name" value="P-loop containing nucleotide triphosphate hydrolases"/>
    <property type="match status" value="1"/>
</dbReference>
<accession>A0A1D9P5T0</accession>
<dbReference type="PANTHER" id="PTHR34388:SF1">
    <property type="entry name" value="DNA POLYMERASE III SUBUNIT DELTA"/>
    <property type="match status" value="1"/>
</dbReference>
<proteinExistence type="predicted"/>
<dbReference type="NCBIfam" id="TIGR01128">
    <property type="entry name" value="holA"/>
    <property type="match status" value="1"/>
</dbReference>